<dbReference type="FunFam" id="3.90.810.10:FF:000029">
    <property type="entry name" value="Elongation factor Ts, mitochondrial"/>
    <property type="match status" value="1"/>
</dbReference>
<dbReference type="Proteomes" id="UP001085076">
    <property type="component" value="Miscellaneous, Linkage group lg08"/>
</dbReference>
<name>A0A9D5C4D1_9LILI</name>
<evidence type="ECO:0000259" key="2">
    <source>
        <dbReference type="PROSITE" id="PS50108"/>
    </source>
</evidence>
<comment type="caution">
    <text evidence="3">The sequence shown here is derived from an EMBL/GenBank/DDBJ whole genome shotgun (WGS) entry which is preliminary data.</text>
</comment>
<evidence type="ECO:0000313" key="4">
    <source>
        <dbReference type="Proteomes" id="UP001085076"/>
    </source>
</evidence>
<feature type="compositionally biased region" description="Basic residues" evidence="1">
    <location>
        <begin position="104"/>
        <end position="115"/>
    </location>
</feature>
<feature type="compositionally biased region" description="Polar residues" evidence="1">
    <location>
        <begin position="47"/>
        <end position="90"/>
    </location>
</feature>
<dbReference type="PANTHER" id="PTHR47846:SF4">
    <property type="entry name" value="WASP-RELATED PROTEIN"/>
    <property type="match status" value="1"/>
</dbReference>
<proteinExistence type="predicted"/>
<dbReference type="PROSITE" id="PS50108">
    <property type="entry name" value="CRIB"/>
    <property type="match status" value="1"/>
</dbReference>
<feature type="domain" description="CRIB" evidence="2">
    <location>
        <begin position="27"/>
        <end position="40"/>
    </location>
</feature>
<organism evidence="3 4">
    <name type="scientific">Dioscorea zingiberensis</name>
    <dbReference type="NCBI Taxonomy" id="325984"/>
    <lineage>
        <taxon>Eukaryota</taxon>
        <taxon>Viridiplantae</taxon>
        <taxon>Streptophyta</taxon>
        <taxon>Embryophyta</taxon>
        <taxon>Tracheophyta</taxon>
        <taxon>Spermatophyta</taxon>
        <taxon>Magnoliopsida</taxon>
        <taxon>Liliopsida</taxon>
        <taxon>Dioscoreales</taxon>
        <taxon>Dioscoreaceae</taxon>
        <taxon>Dioscorea</taxon>
    </lineage>
</organism>
<feature type="region of interest" description="Disordered" evidence="1">
    <location>
        <begin position="47"/>
        <end position="150"/>
    </location>
</feature>
<accession>A0A9D5C4D1</accession>
<reference evidence="3" key="2">
    <citation type="journal article" date="2022" name="Hortic Res">
        <title>The genome of Dioscorea zingiberensis sheds light on the biosynthesis, origin and evolution of the medicinally important diosgenin saponins.</title>
        <authorList>
            <person name="Li Y."/>
            <person name="Tan C."/>
            <person name="Li Z."/>
            <person name="Guo J."/>
            <person name="Li S."/>
            <person name="Chen X."/>
            <person name="Wang C."/>
            <person name="Dai X."/>
            <person name="Yang H."/>
            <person name="Song W."/>
            <person name="Hou L."/>
            <person name="Xu J."/>
            <person name="Tong Z."/>
            <person name="Xu A."/>
            <person name="Yuan X."/>
            <person name="Wang W."/>
            <person name="Yang Q."/>
            <person name="Chen L."/>
            <person name="Sun Z."/>
            <person name="Wang K."/>
            <person name="Pan B."/>
            <person name="Chen J."/>
            <person name="Bao Y."/>
            <person name="Liu F."/>
            <person name="Qi X."/>
            <person name="Gang D.R."/>
            <person name="Wen J."/>
            <person name="Li J."/>
        </authorList>
    </citation>
    <scope>NUCLEOTIDE SEQUENCE</scope>
    <source>
        <strain evidence="3">Dzin_1.0</strain>
    </source>
</reference>
<dbReference type="OrthoDB" id="4206278at2759"/>
<evidence type="ECO:0000313" key="3">
    <source>
        <dbReference type="EMBL" id="KAJ0966113.1"/>
    </source>
</evidence>
<evidence type="ECO:0000256" key="1">
    <source>
        <dbReference type="SAM" id="MobiDB-lite"/>
    </source>
</evidence>
<dbReference type="Pfam" id="PF00786">
    <property type="entry name" value="PBD"/>
    <property type="match status" value="1"/>
</dbReference>
<dbReference type="InterPro" id="IPR000095">
    <property type="entry name" value="CRIB_dom"/>
</dbReference>
<dbReference type="AlphaFoldDB" id="A0A9D5C4D1"/>
<dbReference type="Gene3D" id="3.90.810.10">
    <property type="entry name" value="CRIB domain"/>
    <property type="match status" value="1"/>
</dbReference>
<reference evidence="3" key="1">
    <citation type="submission" date="2021-03" db="EMBL/GenBank/DDBJ databases">
        <authorList>
            <person name="Li Z."/>
            <person name="Yang C."/>
        </authorList>
    </citation>
    <scope>NUCLEOTIDE SEQUENCE</scope>
    <source>
        <strain evidence="3">Dzin_1.0</strain>
        <tissue evidence="3">Leaf</tissue>
    </source>
</reference>
<dbReference type="InterPro" id="IPR036936">
    <property type="entry name" value="CRIB_dom_sf"/>
</dbReference>
<dbReference type="CDD" id="cd00132">
    <property type="entry name" value="CRIB"/>
    <property type="match status" value="1"/>
</dbReference>
<feature type="compositionally biased region" description="Acidic residues" evidence="1">
    <location>
        <begin position="141"/>
        <end position="150"/>
    </location>
</feature>
<dbReference type="EMBL" id="JAGGNH010000008">
    <property type="protein sequence ID" value="KAJ0966113.1"/>
    <property type="molecule type" value="Genomic_DNA"/>
</dbReference>
<dbReference type="PANTHER" id="PTHR47846">
    <property type="entry name" value="OS06G0681300 PROTEIN-RELATED"/>
    <property type="match status" value="1"/>
</dbReference>
<sequence length="150" mass="16810">MAKMKGLIKGMKYISQIFVVKEHEMEIGYPTDVRHVAHIGWDSGSVNGPSWMNEFRTTSDLSSQPFGQSRETSWASQDFDQPRGLQQQASEIFAQGPRPEIPRAPKKTKRKKSKSKSSSPNSSTRSTSRASRSRAPYSTSMEDENGALNR</sequence>
<feature type="compositionally biased region" description="Low complexity" evidence="1">
    <location>
        <begin position="116"/>
        <end position="140"/>
    </location>
</feature>
<gene>
    <name evidence="3" type="ORF">J5N97_027251</name>
</gene>
<keyword evidence="4" id="KW-1185">Reference proteome</keyword>
<dbReference type="SMART" id="SM00285">
    <property type="entry name" value="PBD"/>
    <property type="match status" value="1"/>
</dbReference>
<protein>
    <recommendedName>
        <fullName evidence="2">CRIB domain-containing protein</fullName>
    </recommendedName>
</protein>